<reference evidence="5 6" key="1">
    <citation type="submission" date="2006-09" db="EMBL/GenBank/DDBJ databases">
        <authorList>
            <person name="Emerson D."/>
            <person name="Ferriera S."/>
            <person name="Johnson J."/>
            <person name="Kravitz S."/>
            <person name="Halpern A."/>
            <person name="Remington K."/>
            <person name="Beeson K."/>
            <person name="Tran B."/>
            <person name="Rogers Y.-H."/>
            <person name="Friedman R."/>
            <person name="Venter J.C."/>
        </authorList>
    </citation>
    <scope>NUCLEOTIDE SEQUENCE [LARGE SCALE GENOMIC DNA]</scope>
    <source>
        <strain evidence="5 6">PV-1</strain>
    </source>
</reference>
<proteinExistence type="inferred from homology"/>
<protein>
    <submittedName>
        <fullName evidence="5">PfkB family of carbohydrate kinase</fullName>
    </submittedName>
</protein>
<dbReference type="EMBL" id="AATS01000011">
    <property type="protein sequence ID" value="EAU54210.1"/>
    <property type="molecule type" value="Genomic_DNA"/>
</dbReference>
<accession>Q0EY16</accession>
<dbReference type="AlphaFoldDB" id="Q0EY16"/>
<dbReference type="SUPFAM" id="SSF53613">
    <property type="entry name" value="Ribokinase-like"/>
    <property type="match status" value="1"/>
</dbReference>
<dbReference type="PANTHER" id="PTHR43085:SF57">
    <property type="entry name" value="CARBOHYDRATE KINASE PFKB DOMAIN-CONTAINING PROTEIN"/>
    <property type="match status" value="1"/>
</dbReference>
<comment type="caution">
    <text evidence="5">The sequence shown here is derived from an EMBL/GenBank/DDBJ whole genome shotgun (WGS) entry which is preliminary data.</text>
</comment>
<comment type="similarity">
    <text evidence="1">Belongs to the carbohydrate kinase PfkB family.</text>
</comment>
<dbReference type="Gene3D" id="3.40.1190.20">
    <property type="match status" value="1"/>
</dbReference>
<dbReference type="Pfam" id="PF00294">
    <property type="entry name" value="PfkB"/>
    <property type="match status" value="1"/>
</dbReference>
<dbReference type="STRING" id="314344.AL013_05965"/>
<evidence type="ECO:0000259" key="4">
    <source>
        <dbReference type="Pfam" id="PF00294"/>
    </source>
</evidence>
<evidence type="ECO:0000256" key="3">
    <source>
        <dbReference type="ARBA" id="ARBA00022777"/>
    </source>
</evidence>
<organism evidence="5 6">
    <name type="scientific">Mariprofundus ferrooxydans PV-1</name>
    <dbReference type="NCBI Taxonomy" id="314345"/>
    <lineage>
        <taxon>Bacteria</taxon>
        <taxon>Pseudomonadati</taxon>
        <taxon>Pseudomonadota</taxon>
        <taxon>Candidatius Mariprofundia</taxon>
        <taxon>Mariprofundales</taxon>
        <taxon>Mariprofundaceae</taxon>
        <taxon>Mariprofundus</taxon>
    </lineage>
</organism>
<dbReference type="InterPro" id="IPR050306">
    <property type="entry name" value="PfkB_Carbo_kinase"/>
</dbReference>
<name>Q0EY16_9PROT</name>
<evidence type="ECO:0000256" key="2">
    <source>
        <dbReference type="ARBA" id="ARBA00022679"/>
    </source>
</evidence>
<dbReference type="Proteomes" id="UP000005297">
    <property type="component" value="Unassembled WGS sequence"/>
</dbReference>
<dbReference type="FunCoup" id="Q0EY16">
    <property type="interactions" value="28"/>
</dbReference>
<dbReference type="InterPro" id="IPR011611">
    <property type="entry name" value="PfkB_dom"/>
</dbReference>
<feature type="domain" description="Carbohydrate kinase PfkB" evidence="4">
    <location>
        <begin position="21"/>
        <end position="279"/>
    </location>
</feature>
<dbReference type="HOGENOM" id="CLU_027634_6_3_0"/>
<keyword evidence="3 5" id="KW-0418">Kinase</keyword>
<evidence type="ECO:0000313" key="5">
    <source>
        <dbReference type="EMBL" id="EAU54210.1"/>
    </source>
</evidence>
<sequence>MAMSEMRPLIFGEVLFDHFPDGSTVLGGAPFNVACHLHGFGLNPLLITRIGDDEPGGRIEAAMRTRGMDCSGVQKDETYPTGMVQVSFAHGEPAYEIVDRVAYDFIDATRIPPLDGRWLLYHGSLALRHAASAAALEALKSSCENSRFVDINLRPPWWRKALVLKLLDGADWVKLNKAELAEIYPDAGSEAERVDRLLRQVRGQIVLTGGEQGATAISTTDCISVVPETASAVIDTVGAGDAFCSVFVAGQLLGWPLDVSMHRAQSFASAIVGIRGATPENREFYRHFTRDWGI</sequence>
<evidence type="ECO:0000313" key="6">
    <source>
        <dbReference type="Proteomes" id="UP000005297"/>
    </source>
</evidence>
<dbReference type="eggNOG" id="COG0524">
    <property type="taxonomic scope" value="Bacteria"/>
</dbReference>
<evidence type="ECO:0000256" key="1">
    <source>
        <dbReference type="ARBA" id="ARBA00010688"/>
    </source>
</evidence>
<dbReference type="InParanoid" id="Q0EY16"/>
<keyword evidence="6" id="KW-1185">Reference proteome</keyword>
<dbReference type="InterPro" id="IPR029056">
    <property type="entry name" value="Ribokinase-like"/>
</dbReference>
<keyword evidence="2" id="KW-0808">Transferase</keyword>
<dbReference type="PANTHER" id="PTHR43085">
    <property type="entry name" value="HEXOKINASE FAMILY MEMBER"/>
    <property type="match status" value="1"/>
</dbReference>
<gene>
    <name evidence="5" type="ORF">SPV1_05597</name>
</gene>
<dbReference type="GO" id="GO:0016301">
    <property type="term" value="F:kinase activity"/>
    <property type="evidence" value="ECO:0007669"/>
    <property type="project" value="UniProtKB-KW"/>
</dbReference>